<dbReference type="Gene3D" id="3.40.50.300">
    <property type="entry name" value="P-loop containing nucleotide triphosphate hydrolases"/>
    <property type="match status" value="1"/>
</dbReference>
<name>A0A8B8J7Q9_PHODC</name>
<dbReference type="GO" id="GO:0005524">
    <property type="term" value="F:ATP binding"/>
    <property type="evidence" value="ECO:0007669"/>
    <property type="project" value="UniProtKB-KW"/>
</dbReference>
<evidence type="ECO:0000256" key="4">
    <source>
        <dbReference type="ARBA" id="ARBA00022833"/>
    </source>
</evidence>
<dbReference type="CDD" id="cd00009">
    <property type="entry name" value="AAA"/>
    <property type="match status" value="1"/>
</dbReference>
<feature type="domain" description="STICHEL DnaA-N-like alpha-beta" evidence="9">
    <location>
        <begin position="606"/>
        <end position="686"/>
    </location>
</feature>
<dbReference type="GO" id="GO:0003689">
    <property type="term" value="F:DNA clamp loader activity"/>
    <property type="evidence" value="ECO:0007669"/>
    <property type="project" value="TreeGrafter"/>
</dbReference>
<evidence type="ECO:0000313" key="10">
    <source>
        <dbReference type="Proteomes" id="UP000228380"/>
    </source>
</evidence>
<comment type="similarity">
    <text evidence="1">Belongs to the DnaX/STICHEL family.</text>
</comment>
<protein>
    <submittedName>
        <fullName evidence="11">Protein STICHEL-like</fullName>
    </submittedName>
</protein>
<evidence type="ECO:0000313" key="11">
    <source>
        <dbReference type="RefSeq" id="XP_026662332.2"/>
    </source>
</evidence>
<dbReference type="PANTHER" id="PTHR11669">
    <property type="entry name" value="REPLICATION FACTOR C / DNA POLYMERASE III GAMMA-TAU SUBUNIT"/>
    <property type="match status" value="1"/>
</dbReference>
<evidence type="ECO:0000259" key="9">
    <source>
        <dbReference type="Pfam" id="PF23007"/>
    </source>
</evidence>
<keyword evidence="3" id="KW-0547">Nucleotide-binding</keyword>
<dbReference type="CDD" id="cd18137">
    <property type="entry name" value="HLD_clamp_pol_III_gamma_tau"/>
    <property type="match status" value="1"/>
</dbReference>
<feature type="region of interest" description="Disordered" evidence="6">
    <location>
        <begin position="172"/>
        <end position="205"/>
    </location>
</feature>
<dbReference type="GO" id="GO:0005663">
    <property type="term" value="C:DNA replication factor C complex"/>
    <property type="evidence" value="ECO:0007669"/>
    <property type="project" value="TreeGrafter"/>
</dbReference>
<keyword evidence="4" id="KW-0862">Zinc</keyword>
<evidence type="ECO:0000259" key="8">
    <source>
        <dbReference type="Pfam" id="PF22608"/>
    </source>
</evidence>
<evidence type="ECO:0000256" key="2">
    <source>
        <dbReference type="ARBA" id="ARBA00022723"/>
    </source>
</evidence>
<keyword evidence="10" id="KW-1185">Reference proteome</keyword>
<sequence>MAAEQQIVKRQQKTNDRAEWSERIGLPRRSRSSSTGRHHSKSNNSHSCHHPSLSKHFASQQVDVLHSLQAGQEYSVSNGHRSPRNEGACCSKHPMKQWSGMPMAIISRKEVPADLKGRSSTDELSQQCHHKSAAKIAEQQSISTKEESRFISFDRPVCSGKDIDHIIRGDTMTDSSVPQALPSKNQEGHRASVDGDSRGPSKVCNPGLSHKYQPKVFEEIIGNEMVVKALSNAIQTKRVSPLYIFHGPSGTGKTSTAKIFSIALNCESLSPSKPCWKCTSCSRSLYTAELRSGNKNSALENIRTLLEGTTFVQTFPGFKVFIINECHSLAEYSWRELLEMIEEENCDGSLVVILITEDAKAIPRTVSSRCQKFAFAKLKDSDIAQKLATIASHEGIKISKDALQLVAIKADGSLREAEILLDQLALLGQCITTSMVQKLVGLVSHDQLSHLLEAALVGNSLETMRCTRDLIALGVEPQDLVSQLASLVMEILAGDNQPERLCRALKILTETEKQLIISPCNHTTWATAALLQIASGDSFSGSSSDIILPKETTLAGDSSDTACMSDGTDINKPGPSDHIDSNAVRHHAPNSVPEQSTNADNLKESFKRIDVEEVWHSILERIQDKVLAEFLNQKGKLVSLTVSRGEAILHLMFKNSEDKLAAEKSEESISNALKAALGCPVTVNISHEPTQLEFVSTKSTTYNEKQAPDCTQKQRTQFLQISRPSSSLDGRGLVLKRSMSQNSGCTLNSNWRSTKLQNSRQMQAHKEKHISRIIRESIAWSPEIPHISGHLTEGCGDSLIKDPEMASYKQRWLSISSIQQGDASVEPYSQDLLFEEAKADIQMHAKNSKLYKDLLKLKQQSNSMKYM</sequence>
<organism evidence="10 11">
    <name type="scientific">Phoenix dactylifera</name>
    <name type="common">Date palm</name>
    <dbReference type="NCBI Taxonomy" id="42345"/>
    <lineage>
        <taxon>Eukaryota</taxon>
        <taxon>Viridiplantae</taxon>
        <taxon>Streptophyta</taxon>
        <taxon>Embryophyta</taxon>
        <taxon>Tracheophyta</taxon>
        <taxon>Spermatophyta</taxon>
        <taxon>Magnoliopsida</taxon>
        <taxon>Liliopsida</taxon>
        <taxon>Arecaceae</taxon>
        <taxon>Coryphoideae</taxon>
        <taxon>Phoeniceae</taxon>
        <taxon>Phoenix</taxon>
    </lineage>
</organism>
<dbReference type="GeneID" id="103711923"/>
<dbReference type="FunFam" id="1.10.8.60:FF:000013">
    <property type="entry name" value="DNA polymerase III subunit gamma/tau"/>
    <property type="match status" value="1"/>
</dbReference>
<dbReference type="OrthoDB" id="1906110at2759"/>
<feature type="compositionally biased region" description="Basic residues" evidence="6">
    <location>
        <begin position="26"/>
        <end position="52"/>
    </location>
</feature>
<dbReference type="InterPro" id="IPR027417">
    <property type="entry name" value="P-loop_NTPase"/>
</dbReference>
<dbReference type="Pfam" id="PF12169">
    <property type="entry name" value="DNA_pol3_gamma3"/>
    <property type="match status" value="1"/>
</dbReference>
<evidence type="ECO:0000256" key="1">
    <source>
        <dbReference type="ARBA" id="ARBA00006360"/>
    </source>
</evidence>
<proteinExistence type="inferred from homology"/>
<dbReference type="InterPro" id="IPR022754">
    <property type="entry name" value="DNA_pol_III_gamma-3"/>
</dbReference>
<dbReference type="KEGG" id="pda:103711923"/>
<dbReference type="Gene3D" id="1.10.8.60">
    <property type="match status" value="1"/>
</dbReference>
<dbReference type="Proteomes" id="UP000228380">
    <property type="component" value="Chromosome 11"/>
</dbReference>
<dbReference type="Pfam" id="PF13177">
    <property type="entry name" value="DNA_pol3_delta2"/>
    <property type="match status" value="1"/>
</dbReference>
<dbReference type="InterPro" id="IPR050238">
    <property type="entry name" value="DNA_Rep/Repair_Clamp_Loader"/>
</dbReference>
<dbReference type="AlphaFoldDB" id="A0A8B8J7Q9"/>
<dbReference type="RefSeq" id="XP_026662332.2">
    <property type="nucleotide sequence ID" value="XM_026806531.2"/>
</dbReference>
<reference evidence="11" key="2">
    <citation type="submission" date="2025-08" db="UniProtKB">
        <authorList>
            <consortium name="RefSeq"/>
        </authorList>
    </citation>
    <scope>IDENTIFICATION</scope>
    <source>
        <tissue evidence="11">Young leaves</tissue>
    </source>
</reference>
<dbReference type="GO" id="GO:0006261">
    <property type="term" value="P:DNA-templated DNA replication"/>
    <property type="evidence" value="ECO:0007669"/>
    <property type="project" value="TreeGrafter"/>
</dbReference>
<dbReference type="InterPro" id="IPR045085">
    <property type="entry name" value="HLD_clamp_pol_III_gamma_tau"/>
</dbReference>
<feature type="domain" description="DNA polymerase III gamma subunit" evidence="7">
    <location>
        <begin position="432"/>
        <end position="493"/>
    </location>
</feature>
<feature type="region of interest" description="Disordered" evidence="6">
    <location>
        <begin position="75"/>
        <end position="95"/>
    </location>
</feature>
<dbReference type="Pfam" id="PF23007">
    <property type="entry name" value="DnaA_N-like_STI"/>
    <property type="match status" value="1"/>
</dbReference>
<dbReference type="InterPro" id="IPR012763">
    <property type="entry name" value="DNA_pol_III_sug/sutau_N"/>
</dbReference>
<keyword evidence="2" id="KW-0479">Metal-binding</keyword>
<dbReference type="SUPFAM" id="SSF52540">
    <property type="entry name" value="P-loop containing nucleoside triphosphate hydrolases"/>
    <property type="match status" value="1"/>
</dbReference>
<evidence type="ECO:0000256" key="5">
    <source>
        <dbReference type="ARBA" id="ARBA00022840"/>
    </source>
</evidence>
<evidence type="ECO:0000256" key="3">
    <source>
        <dbReference type="ARBA" id="ARBA00022741"/>
    </source>
</evidence>
<feature type="compositionally biased region" description="Polar residues" evidence="6">
    <location>
        <begin position="172"/>
        <end position="185"/>
    </location>
</feature>
<feature type="region of interest" description="Disordered" evidence="6">
    <location>
        <begin position="1"/>
        <end position="52"/>
    </location>
</feature>
<feature type="region of interest" description="Disordered" evidence="6">
    <location>
        <begin position="573"/>
        <end position="598"/>
    </location>
</feature>
<feature type="domain" description="DNA polymerase III subunit gamma/tau helical lid" evidence="8">
    <location>
        <begin position="383"/>
        <end position="424"/>
    </location>
</feature>
<reference evidence="10" key="1">
    <citation type="journal article" date="2019" name="Nat. Commun.">
        <title>Genome-wide association mapping of date palm fruit traits.</title>
        <authorList>
            <person name="Hazzouri K.M."/>
            <person name="Gros-Balthazard M."/>
            <person name="Flowers J.M."/>
            <person name="Copetti D."/>
            <person name="Lemansour A."/>
            <person name="Lebrun M."/>
            <person name="Masmoudi K."/>
            <person name="Ferrand S."/>
            <person name="Dhar M.I."/>
            <person name="Fresquez Z.A."/>
            <person name="Rosas U."/>
            <person name="Zhang J."/>
            <person name="Talag J."/>
            <person name="Lee S."/>
            <person name="Kudrna D."/>
            <person name="Powell R.F."/>
            <person name="Leitch I.J."/>
            <person name="Krueger R.R."/>
            <person name="Wing R.A."/>
            <person name="Amiri K.M.A."/>
            <person name="Purugganan M.D."/>
        </authorList>
    </citation>
    <scope>NUCLEOTIDE SEQUENCE [LARGE SCALE GENOMIC DNA]</scope>
    <source>
        <strain evidence="10">cv. Khalas</strain>
    </source>
</reference>
<dbReference type="NCBIfam" id="TIGR02397">
    <property type="entry name" value="dnaX_nterm"/>
    <property type="match status" value="1"/>
</dbReference>
<dbReference type="GO" id="GO:0046872">
    <property type="term" value="F:metal ion binding"/>
    <property type="evidence" value="ECO:0007669"/>
    <property type="project" value="UniProtKB-KW"/>
</dbReference>
<dbReference type="GO" id="GO:0006281">
    <property type="term" value="P:DNA repair"/>
    <property type="evidence" value="ECO:0007669"/>
    <property type="project" value="TreeGrafter"/>
</dbReference>
<dbReference type="GO" id="GO:0009360">
    <property type="term" value="C:DNA polymerase III complex"/>
    <property type="evidence" value="ECO:0007669"/>
    <property type="project" value="InterPro"/>
</dbReference>
<dbReference type="InterPro" id="IPR054506">
    <property type="entry name" value="DnaA_N-like_STI"/>
</dbReference>
<gene>
    <name evidence="11" type="primary">LOC103711923</name>
</gene>
<evidence type="ECO:0000256" key="6">
    <source>
        <dbReference type="SAM" id="MobiDB-lite"/>
    </source>
</evidence>
<feature type="compositionally biased region" description="Basic and acidic residues" evidence="6">
    <location>
        <begin position="186"/>
        <end position="199"/>
    </location>
</feature>
<dbReference type="GO" id="GO:0003887">
    <property type="term" value="F:DNA-directed DNA polymerase activity"/>
    <property type="evidence" value="ECO:0007669"/>
    <property type="project" value="InterPro"/>
</dbReference>
<accession>A0A8B8J7Q9</accession>
<evidence type="ECO:0000259" key="7">
    <source>
        <dbReference type="Pfam" id="PF12169"/>
    </source>
</evidence>
<dbReference type="Pfam" id="PF22608">
    <property type="entry name" value="DNAX_ATPase_lid"/>
    <property type="match status" value="1"/>
</dbReference>
<keyword evidence="5" id="KW-0067">ATP-binding</keyword>
<dbReference type="PANTHER" id="PTHR11669:SF51">
    <property type="entry name" value="AAA+ ATPASE DOMAIN-CONTAINING PROTEIN"/>
    <property type="match status" value="1"/>
</dbReference>
<feature type="compositionally biased region" description="Basic and acidic residues" evidence="6">
    <location>
        <begin position="13"/>
        <end position="22"/>
    </location>
</feature>